<name>F0X8X1_GROCL</name>
<proteinExistence type="inferred from homology"/>
<dbReference type="OrthoDB" id="4097008at2759"/>
<comment type="function">
    <text evidence="1">Required for peroxisome inheritance.</text>
</comment>
<keyword evidence="5" id="KW-0472">Membrane</keyword>
<evidence type="ECO:0000256" key="1">
    <source>
        <dbReference type="ARBA" id="ARBA00003594"/>
    </source>
</evidence>
<evidence type="ECO:0000256" key="6">
    <source>
        <dbReference type="SAM" id="MobiDB-lite"/>
    </source>
</evidence>
<feature type="region of interest" description="Disordered" evidence="6">
    <location>
        <begin position="262"/>
        <end position="333"/>
    </location>
</feature>
<sequence length="753" mass="81379">MEAASAADEPDAPPDGRRRAFTRPMSAHGTGSPPFVRVSAGASGASGAAAATPLLPTVSKRRASTMSGLAAEAAAVAAAHGTFPASGHHIDPSQAQTAGGEVVETLYSHPSAKIISFSAGARNFVEIGSAHSRSRNSRRSISSIEDDIEPGTLPWNSQFERTIAVNALSIYRAPGSVAFLSCGSALQPILPKSQCWCIDEESSKFILQIRRPQYWRIEIPVGDSGENDERARRFREVLEQVLQFEKTPCPFKRAFTVELPERPSTPLKKRPWTPVRRAESDVSYTPPTSSSLASLSKPRQQPRRRSLSPVPRRKSPSVSPPSQFATPVRPSQPLEFTQREWAAMLQEQTKAAEEFDEDGRRLVPALVAEHERIIMEVKASEIEVNKMGTPWKNNGGTCTPSPADRRGGGGGGSRDRALSLASDISVMRQGGWSSADRKWSEVLDSDLSTNDSGSPFNSVRSWLSPGRTLPPSSPPSSAGSLAAFPTGPENALPGLASLFQDTRKVIDSTGDSTGATKPLEGEEIQKGLLQLQEQQAGEQQQQEPQPQPQQSRIRHRATTSSISVTTSSISVTTSSISVSRLSSLPPAVNILTPARHLRGVTSSGRASTRLEAMRRIPGSIMYRVMEILLAPPSYLITLMLRVAARIISGEWRGSAVGTTDAGESIPVQWDYTDVDDPLGHKSGLRWRRAFNNLSVYSEADVEDVTEGERNGDDGNGKLSPSSTPKGKSTTVDDETLSDVGEDRLVWTRRWAVD</sequence>
<dbReference type="RefSeq" id="XP_014175486.1">
    <property type="nucleotide sequence ID" value="XM_014320011.1"/>
</dbReference>
<keyword evidence="8" id="KW-1185">Reference proteome</keyword>
<evidence type="ECO:0000256" key="2">
    <source>
        <dbReference type="ARBA" id="ARBA00004421"/>
    </source>
</evidence>
<dbReference type="EMBL" id="GL629735">
    <property type="protein sequence ID" value="EFX06004.1"/>
    <property type="molecule type" value="Genomic_DNA"/>
</dbReference>
<dbReference type="Proteomes" id="UP000007796">
    <property type="component" value="Unassembled WGS sequence"/>
</dbReference>
<dbReference type="InterPro" id="IPR024758">
    <property type="entry name" value="Inp1"/>
</dbReference>
<feature type="compositionally biased region" description="Low complexity" evidence="6">
    <location>
        <begin position="716"/>
        <end position="729"/>
    </location>
</feature>
<feature type="compositionally biased region" description="Polar residues" evidence="6">
    <location>
        <begin position="446"/>
        <end position="461"/>
    </location>
</feature>
<accession>F0X8X1</accession>
<dbReference type="GeneID" id="25977244"/>
<comment type="similarity">
    <text evidence="3">Belongs to the INP1 family.</text>
</comment>
<protein>
    <recommendedName>
        <fullName evidence="4">Inheritance of peroxisomes protein 1</fullName>
    </recommendedName>
</protein>
<evidence type="ECO:0000313" key="8">
    <source>
        <dbReference type="Proteomes" id="UP000007796"/>
    </source>
</evidence>
<dbReference type="GO" id="GO:0005780">
    <property type="term" value="C:extrinsic component of intraperoxisomal membrane"/>
    <property type="evidence" value="ECO:0007669"/>
    <property type="project" value="InterPro"/>
</dbReference>
<dbReference type="STRING" id="655863.F0X8X1"/>
<feature type="compositionally biased region" description="Basic and acidic residues" evidence="6">
    <location>
        <begin position="403"/>
        <end position="416"/>
    </location>
</feature>
<reference evidence="7 8" key="1">
    <citation type="journal article" date="2011" name="Proc. Natl. Acad. Sci. U.S.A.">
        <title>Genome and transcriptome analyses of the mountain pine beetle-fungal symbiont Grosmannia clavigera, a lodgepole pine pathogen.</title>
        <authorList>
            <person name="DiGuistini S."/>
            <person name="Wang Y."/>
            <person name="Liao N.Y."/>
            <person name="Taylor G."/>
            <person name="Tanguay P."/>
            <person name="Feau N."/>
            <person name="Henrissat B."/>
            <person name="Chan S.K."/>
            <person name="Hesse-Orce U."/>
            <person name="Alamouti S.M."/>
            <person name="Tsui C.K.M."/>
            <person name="Docking R.T."/>
            <person name="Levasseur A."/>
            <person name="Haridas S."/>
            <person name="Robertson G."/>
            <person name="Birol I."/>
            <person name="Holt R.A."/>
            <person name="Marra M.A."/>
            <person name="Hamelin R.C."/>
            <person name="Hirst M."/>
            <person name="Jones S.J.M."/>
            <person name="Bohlmann J."/>
            <person name="Breuil C."/>
        </authorList>
    </citation>
    <scope>NUCLEOTIDE SEQUENCE [LARGE SCALE GENOMIC DNA]</scope>
    <source>
        <strain evidence="8">kw1407 / UAMH 11150</strain>
    </source>
</reference>
<evidence type="ECO:0000256" key="4">
    <source>
        <dbReference type="ARBA" id="ARBA00021397"/>
    </source>
</evidence>
<dbReference type="GO" id="GO:0045033">
    <property type="term" value="P:peroxisome inheritance"/>
    <property type="evidence" value="ECO:0007669"/>
    <property type="project" value="InterPro"/>
</dbReference>
<gene>
    <name evidence="7" type="ORF">CMQ_4073</name>
</gene>
<feature type="region of interest" description="Disordered" evidence="6">
    <location>
        <begin position="533"/>
        <end position="561"/>
    </location>
</feature>
<dbReference type="AlphaFoldDB" id="F0X8X1"/>
<evidence type="ECO:0000256" key="5">
    <source>
        <dbReference type="ARBA" id="ARBA00023136"/>
    </source>
</evidence>
<feature type="region of interest" description="Disordered" evidence="6">
    <location>
        <begin position="1"/>
        <end position="35"/>
    </location>
</feature>
<feature type="compositionally biased region" description="Basic and acidic residues" evidence="6">
    <location>
        <begin position="706"/>
        <end position="715"/>
    </location>
</feature>
<feature type="region of interest" description="Disordered" evidence="6">
    <location>
        <begin position="701"/>
        <end position="737"/>
    </location>
</feature>
<feature type="region of interest" description="Disordered" evidence="6">
    <location>
        <begin position="446"/>
        <end position="494"/>
    </location>
</feature>
<feature type="region of interest" description="Disordered" evidence="6">
    <location>
        <begin position="388"/>
        <end position="416"/>
    </location>
</feature>
<evidence type="ECO:0000313" key="7">
    <source>
        <dbReference type="EMBL" id="EFX06004.1"/>
    </source>
</evidence>
<feature type="compositionally biased region" description="Low complexity" evidence="6">
    <location>
        <begin position="533"/>
        <end position="550"/>
    </location>
</feature>
<feature type="compositionally biased region" description="Low complexity" evidence="6">
    <location>
        <begin position="463"/>
        <end position="485"/>
    </location>
</feature>
<comment type="subcellular location">
    <subcellularLocation>
        <location evidence="2">Peroxisome membrane</location>
        <topology evidence="2">Peripheral membrane protein</topology>
    </subcellularLocation>
</comment>
<dbReference type="HOGENOM" id="CLU_016546_0_0_1"/>
<evidence type="ECO:0000256" key="3">
    <source>
        <dbReference type="ARBA" id="ARBA00010707"/>
    </source>
</evidence>
<dbReference type="eggNOG" id="ENOG502S7ZC">
    <property type="taxonomic scope" value="Eukaryota"/>
</dbReference>
<feature type="compositionally biased region" description="Low complexity" evidence="6">
    <location>
        <begin position="283"/>
        <end position="299"/>
    </location>
</feature>
<dbReference type="Pfam" id="PF12634">
    <property type="entry name" value="Inp1"/>
    <property type="match status" value="1"/>
</dbReference>
<organism evidence="8">
    <name type="scientific">Grosmannia clavigera (strain kw1407 / UAMH 11150)</name>
    <name type="common">Blue stain fungus</name>
    <name type="synonym">Graphiocladiella clavigera</name>
    <dbReference type="NCBI Taxonomy" id="655863"/>
    <lineage>
        <taxon>Eukaryota</taxon>
        <taxon>Fungi</taxon>
        <taxon>Dikarya</taxon>
        <taxon>Ascomycota</taxon>
        <taxon>Pezizomycotina</taxon>
        <taxon>Sordariomycetes</taxon>
        <taxon>Sordariomycetidae</taxon>
        <taxon>Ophiostomatales</taxon>
        <taxon>Ophiostomataceae</taxon>
        <taxon>Leptographium</taxon>
    </lineage>
</organism>
<feature type="compositionally biased region" description="Basic residues" evidence="6">
    <location>
        <begin position="300"/>
        <end position="315"/>
    </location>
</feature>
<dbReference type="InParanoid" id="F0X8X1"/>